<reference evidence="7 8" key="1">
    <citation type="submission" date="2020-08" db="EMBL/GenBank/DDBJ databases">
        <title>Genomic Encyclopedia of Type Strains, Phase IV (KMG-V): Genome sequencing to study the core and pangenomes of soil and plant-associated prokaryotes.</title>
        <authorList>
            <person name="Whitman W."/>
        </authorList>
    </citation>
    <scope>NUCLEOTIDE SEQUENCE [LARGE SCALE GENOMIC DNA]</scope>
    <source>
        <strain evidence="7 8">S3M1</strain>
    </source>
</reference>
<dbReference type="EMBL" id="JACHCE010000001">
    <property type="protein sequence ID" value="MBB5635083.1"/>
    <property type="molecule type" value="Genomic_DNA"/>
</dbReference>
<keyword evidence="7" id="KW-0413">Isomerase</keyword>
<protein>
    <submittedName>
        <fullName evidence="7">Thiol-disulfide isomerase/thioredoxin</fullName>
    </submittedName>
</protein>
<evidence type="ECO:0000256" key="2">
    <source>
        <dbReference type="ARBA" id="ARBA00022748"/>
    </source>
</evidence>
<comment type="caution">
    <text evidence="7">The sequence shown here is derived from an EMBL/GenBank/DDBJ whole genome shotgun (WGS) entry which is preliminary data.</text>
</comment>
<dbReference type="GO" id="GO:0016491">
    <property type="term" value="F:oxidoreductase activity"/>
    <property type="evidence" value="ECO:0007669"/>
    <property type="project" value="InterPro"/>
</dbReference>
<keyword evidence="3" id="KW-1015">Disulfide bond</keyword>
<name>A0A7W8ZJT5_9SPHI</name>
<gene>
    <name evidence="7" type="ORF">HDE68_000968</name>
</gene>
<dbReference type="InterPro" id="IPR050553">
    <property type="entry name" value="Thioredoxin_ResA/DsbE_sf"/>
</dbReference>
<dbReference type="InterPro" id="IPR013766">
    <property type="entry name" value="Thioredoxin_domain"/>
</dbReference>
<proteinExistence type="predicted"/>
<dbReference type="Proteomes" id="UP000537204">
    <property type="component" value="Unassembled WGS sequence"/>
</dbReference>
<dbReference type="RefSeq" id="WP_183879414.1">
    <property type="nucleotide sequence ID" value="NZ_JACHCE010000001.1"/>
</dbReference>
<dbReference type="InterPro" id="IPR013740">
    <property type="entry name" value="Redoxin"/>
</dbReference>
<dbReference type="PROSITE" id="PS51352">
    <property type="entry name" value="THIOREDOXIN_2"/>
    <property type="match status" value="1"/>
</dbReference>
<dbReference type="AlphaFoldDB" id="A0A7W8ZJT5"/>
<feature type="domain" description="Thioredoxin" evidence="6">
    <location>
        <begin position="241"/>
        <end position="406"/>
    </location>
</feature>
<dbReference type="Pfam" id="PF08534">
    <property type="entry name" value="Redoxin"/>
    <property type="match status" value="1"/>
</dbReference>
<dbReference type="SUPFAM" id="SSF52833">
    <property type="entry name" value="Thioredoxin-like"/>
    <property type="match status" value="1"/>
</dbReference>
<dbReference type="InterPro" id="IPR036249">
    <property type="entry name" value="Thioredoxin-like_sf"/>
</dbReference>
<keyword evidence="5" id="KW-0732">Signal</keyword>
<dbReference type="Gene3D" id="3.40.30.10">
    <property type="entry name" value="Glutaredoxin"/>
    <property type="match status" value="1"/>
</dbReference>
<dbReference type="PANTHER" id="PTHR42852:SF6">
    <property type="entry name" value="THIOL:DISULFIDE INTERCHANGE PROTEIN DSBE"/>
    <property type="match status" value="1"/>
</dbReference>
<feature type="signal peptide" evidence="5">
    <location>
        <begin position="1"/>
        <end position="20"/>
    </location>
</feature>
<evidence type="ECO:0000256" key="3">
    <source>
        <dbReference type="ARBA" id="ARBA00023157"/>
    </source>
</evidence>
<evidence type="ECO:0000256" key="4">
    <source>
        <dbReference type="ARBA" id="ARBA00023284"/>
    </source>
</evidence>
<dbReference type="GO" id="GO:0016853">
    <property type="term" value="F:isomerase activity"/>
    <property type="evidence" value="ECO:0007669"/>
    <property type="project" value="UniProtKB-KW"/>
</dbReference>
<evidence type="ECO:0000256" key="5">
    <source>
        <dbReference type="SAM" id="SignalP"/>
    </source>
</evidence>
<evidence type="ECO:0000313" key="8">
    <source>
        <dbReference type="Proteomes" id="UP000537204"/>
    </source>
</evidence>
<sequence>MIKKYGLLGLCMAFSLYTSAQLNVKQGHWHASLQRKDGHHLPFEMDIQQKNGITTCYILNSTERIKTEDPVYSGDSVLIKMPVFESYFKIKIINKDSLNGIWVTKGESKDIILPFAASAGEGRFPYRKTNNPKQVQGKWSIEFTRANKTKRPAIGEIVQKGSSLSGSVLTPAGDYRYLDGVVSGDSLFLSTFDGSHALLLTAKIKGDSLSGYFYAGQSGLETWTAVKKADVVLTPAVTAIKEGSDGKLDFTFKDLKGKSVSLQDERFKDKVVILQLMGSWCPNCMDETAFLSKYYLKNKDRGVEIIALAYELSTDEERSKKSLQKFQTQFNVQYTILNTGATAGDPQRTEKTLPQLTAIKVFPTTIILDKNGKISDINTAFYGPGAGDYHLKYKENFEKKINNLLDQKL</sequence>
<evidence type="ECO:0000313" key="7">
    <source>
        <dbReference type="EMBL" id="MBB5635083.1"/>
    </source>
</evidence>
<dbReference type="PANTHER" id="PTHR42852">
    <property type="entry name" value="THIOL:DISULFIDE INTERCHANGE PROTEIN DSBE"/>
    <property type="match status" value="1"/>
</dbReference>
<organism evidence="7 8">
    <name type="scientific">Pedobacter cryoconitis</name>
    <dbReference type="NCBI Taxonomy" id="188932"/>
    <lineage>
        <taxon>Bacteria</taxon>
        <taxon>Pseudomonadati</taxon>
        <taxon>Bacteroidota</taxon>
        <taxon>Sphingobacteriia</taxon>
        <taxon>Sphingobacteriales</taxon>
        <taxon>Sphingobacteriaceae</taxon>
        <taxon>Pedobacter</taxon>
    </lineage>
</organism>
<comment type="subcellular location">
    <subcellularLocation>
        <location evidence="1">Cell envelope</location>
    </subcellularLocation>
</comment>
<dbReference type="GO" id="GO:0017004">
    <property type="term" value="P:cytochrome complex assembly"/>
    <property type="evidence" value="ECO:0007669"/>
    <property type="project" value="UniProtKB-KW"/>
</dbReference>
<keyword evidence="2" id="KW-0201">Cytochrome c-type biogenesis</keyword>
<feature type="chain" id="PRO_5030559238" evidence="5">
    <location>
        <begin position="21"/>
        <end position="409"/>
    </location>
</feature>
<keyword evidence="4" id="KW-0676">Redox-active center</keyword>
<accession>A0A7W8ZJT5</accession>
<evidence type="ECO:0000256" key="1">
    <source>
        <dbReference type="ARBA" id="ARBA00004196"/>
    </source>
</evidence>
<dbReference type="GO" id="GO:0030313">
    <property type="term" value="C:cell envelope"/>
    <property type="evidence" value="ECO:0007669"/>
    <property type="project" value="UniProtKB-SubCell"/>
</dbReference>
<dbReference type="CDD" id="cd02966">
    <property type="entry name" value="TlpA_like_family"/>
    <property type="match status" value="1"/>
</dbReference>
<evidence type="ECO:0000259" key="6">
    <source>
        <dbReference type="PROSITE" id="PS51352"/>
    </source>
</evidence>